<name>A0A1D8GM43_9FIRM</name>
<evidence type="ECO:0008006" key="4">
    <source>
        <dbReference type="Google" id="ProtNLM"/>
    </source>
</evidence>
<dbReference type="EMBL" id="CP017269">
    <property type="protein sequence ID" value="AOT71979.1"/>
    <property type="molecule type" value="Genomic_DNA"/>
</dbReference>
<keyword evidence="3" id="KW-1185">Reference proteome</keyword>
<feature type="transmembrane region" description="Helical" evidence="1">
    <location>
        <begin position="48"/>
        <end position="69"/>
    </location>
</feature>
<sequence length="230" mass="25692">MLENKNVYQKSLVSMPGYIAQSLIMVLGMAVLFGFFSGRFIGISDTLMTIKLVFSFLTAGVVITVVVIVRNYSRFIKPINEISNYADALYNKNLTYEIDMKKSGGQKPVCGQLKVVGNIHTKNLLEDSLMGMDTVNNQCDNLSKTNTEIVMAINCVAKEVEKNIATIFNAQNRIKGIDTGINEFMDDFEVTVKGLSKTVDLSKEGDRNVVILIQSLKCKEDLQNNEQLRR</sequence>
<evidence type="ECO:0000313" key="2">
    <source>
        <dbReference type="EMBL" id="AOT71979.1"/>
    </source>
</evidence>
<dbReference type="RefSeq" id="WP_069980294.1">
    <property type="nucleotide sequence ID" value="NZ_CP017269.1"/>
</dbReference>
<keyword evidence="1" id="KW-0812">Transmembrane</keyword>
<organism evidence="2 3">
    <name type="scientific">Geosporobacter ferrireducens</name>
    <dbReference type="NCBI Taxonomy" id="1424294"/>
    <lineage>
        <taxon>Bacteria</taxon>
        <taxon>Bacillati</taxon>
        <taxon>Bacillota</taxon>
        <taxon>Clostridia</taxon>
        <taxon>Peptostreptococcales</taxon>
        <taxon>Thermotaleaceae</taxon>
        <taxon>Geosporobacter</taxon>
    </lineage>
</organism>
<dbReference type="AlphaFoldDB" id="A0A1D8GM43"/>
<reference evidence="2 3" key="1">
    <citation type="submission" date="2016-09" db="EMBL/GenBank/DDBJ databases">
        <title>Genomic analysis reveals versatility of anaerobic energy metabolism of Geosporobacter ferrireducens IRF9 of phylum Firmicutes.</title>
        <authorList>
            <person name="Kim S.-J."/>
        </authorList>
    </citation>
    <scope>NUCLEOTIDE SEQUENCE [LARGE SCALE GENOMIC DNA]</scope>
    <source>
        <strain evidence="2 3">IRF9</strain>
    </source>
</reference>
<keyword evidence="1" id="KW-1133">Transmembrane helix</keyword>
<dbReference type="KEGG" id="gfe:Gferi_22015"/>
<evidence type="ECO:0000256" key="1">
    <source>
        <dbReference type="SAM" id="Phobius"/>
    </source>
</evidence>
<protein>
    <recommendedName>
        <fullName evidence="4">Chemotaxis protein</fullName>
    </recommendedName>
</protein>
<keyword evidence="1" id="KW-0472">Membrane</keyword>
<accession>A0A1D8GM43</accession>
<gene>
    <name evidence="2" type="ORF">Gferi_22015</name>
</gene>
<evidence type="ECO:0000313" key="3">
    <source>
        <dbReference type="Proteomes" id="UP000095743"/>
    </source>
</evidence>
<feature type="transmembrane region" description="Helical" evidence="1">
    <location>
        <begin position="12"/>
        <end position="36"/>
    </location>
</feature>
<dbReference type="Proteomes" id="UP000095743">
    <property type="component" value="Chromosome"/>
</dbReference>
<proteinExistence type="predicted"/>